<accession>A0A2H1ISJ5</accession>
<dbReference type="EMBL" id="FXYX01000006">
    <property type="protein sequence ID" value="SMX78163.1"/>
    <property type="molecule type" value="Genomic_DNA"/>
</dbReference>
<name>A0A2H1ISJ5_9MICO</name>
<dbReference type="AlphaFoldDB" id="A0A2H1ISJ5"/>
<evidence type="ECO:0000313" key="2">
    <source>
        <dbReference type="Proteomes" id="UP000234382"/>
    </source>
</evidence>
<protein>
    <submittedName>
        <fullName evidence="1">RNA polymerase sigma-70 factor, ECF subfamily</fullName>
    </submittedName>
</protein>
<proteinExistence type="predicted"/>
<dbReference type="Proteomes" id="UP000234382">
    <property type="component" value="Unassembled WGS sequence"/>
</dbReference>
<evidence type="ECO:0000313" key="1">
    <source>
        <dbReference type="EMBL" id="SMX78163.1"/>
    </source>
</evidence>
<dbReference type="InterPro" id="IPR011990">
    <property type="entry name" value="TPR-like_helical_dom_sf"/>
</dbReference>
<keyword evidence="2" id="KW-1185">Reference proteome</keyword>
<gene>
    <name evidence="1" type="ORF">BI49514_01277</name>
</gene>
<organism evidence="1 2">
    <name type="scientific">Brevibacterium iodinum ATCC 49514</name>
    <dbReference type="NCBI Taxonomy" id="1255616"/>
    <lineage>
        <taxon>Bacteria</taxon>
        <taxon>Bacillati</taxon>
        <taxon>Actinomycetota</taxon>
        <taxon>Actinomycetes</taxon>
        <taxon>Micrococcales</taxon>
        <taxon>Brevibacteriaceae</taxon>
        <taxon>Brevibacterium</taxon>
    </lineage>
</organism>
<dbReference type="SUPFAM" id="SSF48452">
    <property type="entry name" value="TPR-like"/>
    <property type="match status" value="1"/>
</dbReference>
<sequence>MRYSLIFHAPEPGADGPEAGLAALDALDAGSPRLSAFQPAWVLRAHLLTRLGRTDEAATARRRALDLTTDPAERDYLSVGLT</sequence>
<reference evidence="2" key="1">
    <citation type="submission" date="2017-03" db="EMBL/GenBank/DDBJ databases">
        <authorList>
            <person name="Monnet C."/>
        </authorList>
    </citation>
    <scope>NUCLEOTIDE SEQUENCE [LARGE SCALE GENOMIC DNA]</scope>
    <source>
        <strain evidence="2">ATCC 49514</strain>
    </source>
</reference>
<dbReference type="RefSeq" id="WP_101545309.1">
    <property type="nucleotide sequence ID" value="NZ_FXYX01000006.1"/>
</dbReference>